<dbReference type="GO" id="GO:0009653">
    <property type="term" value="P:anatomical structure morphogenesis"/>
    <property type="evidence" value="ECO:0007669"/>
    <property type="project" value="TreeGrafter"/>
</dbReference>
<reference evidence="1 2" key="1">
    <citation type="submission" date="2016-02" db="EMBL/GenBank/DDBJ databases">
        <title>Band-tailed pigeon sequencing and assembly.</title>
        <authorList>
            <person name="Soares A.E."/>
            <person name="Novak B.J."/>
            <person name="Rice E.S."/>
            <person name="O'Connell B."/>
            <person name="Chang D."/>
            <person name="Weber S."/>
            <person name="Shapiro B."/>
        </authorList>
    </citation>
    <scope>NUCLEOTIDE SEQUENCE [LARGE SCALE GENOMIC DNA]</scope>
    <source>
        <strain evidence="1">BTP2013</strain>
        <tissue evidence="1">Blood</tissue>
    </source>
</reference>
<gene>
    <name evidence="1" type="ORF">AV530_007423</name>
</gene>
<proteinExistence type="predicted"/>
<dbReference type="AlphaFoldDB" id="A0A1V4JXR4"/>
<name>A0A1V4JXR4_PATFA</name>
<keyword evidence="2" id="KW-1185">Reference proteome</keyword>
<accession>A0A1V4JXR4</accession>
<dbReference type="Proteomes" id="UP000190648">
    <property type="component" value="Unassembled WGS sequence"/>
</dbReference>
<protein>
    <submittedName>
        <fullName evidence="1">Uncharacterized protein</fullName>
    </submittedName>
</protein>
<evidence type="ECO:0000313" key="1">
    <source>
        <dbReference type="EMBL" id="OPJ76988.1"/>
    </source>
</evidence>
<dbReference type="PANTHER" id="PTHR45739">
    <property type="entry name" value="MATRIX PROTEIN, PUTATIVE-RELATED"/>
    <property type="match status" value="1"/>
</dbReference>
<dbReference type="InterPro" id="IPR051561">
    <property type="entry name" value="FRAS1_ECM"/>
</dbReference>
<dbReference type="PANTHER" id="PTHR45739:SF3">
    <property type="entry name" value="FRAS-RELATED EXTRACELLULAR MATRIX PROTEIN 1B PRECURSOR"/>
    <property type="match status" value="1"/>
</dbReference>
<comment type="caution">
    <text evidence="1">The sequence shown here is derived from an EMBL/GenBank/DDBJ whole genome shotgun (WGS) entry which is preliminary data.</text>
</comment>
<organism evidence="1 2">
    <name type="scientific">Patagioenas fasciata monilis</name>
    <dbReference type="NCBI Taxonomy" id="372326"/>
    <lineage>
        <taxon>Eukaryota</taxon>
        <taxon>Metazoa</taxon>
        <taxon>Chordata</taxon>
        <taxon>Craniata</taxon>
        <taxon>Vertebrata</taxon>
        <taxon>Euteleostomi</taxon>
        <taxon>Archelosauria</taxon>
        <taxon>Archosauria</taxon>
        <taxon>Dinosauria</taxon>
        <taxon>Saurischia</taxon>
        <taxon>Theropoda</taxon>
        <taxon>Coelurosauria</taxon>
        <taxon>Aves</taxon>
        <taxon>Neognathae</taxon>
        <taxon>Neoaves</taxon>
        <taxon>Columbimorphae</taxon>
        <taxon>Columbiformes</taxon>
        <taxon>Columbidae</taxon>
        <taxon>Patagioenas</taxon>
    </lineage>
</organism>
<dbReference type="EMBL" id="LSYS01005497">
    <property type="protein sequence ID" value="OPJ76988.1"/>
    <property type="molecule type" value="Genomic_DNA"/>
</dbReference>
<dbReference type="OrthoDB" id="430044at2759"/>
<evidence type="ECO:0000313" key="2">
    <source>
        <dbReference type="Proteomes" id="UP000190648"/>
    </source>
</evidence>
<dbReference type="STRING" id="372326.A0A1V4JXR4"/>
<sequence length="121" mass="13724">MDLVAEMLVAGAAELSSATAGHTEFTDFPRLNSSKTQRFIQLLNGLMLLYMHDDTESLEDSFTVQLTDGKRTVQGTLYIYIMPVNNEIPHLSRNIVLEVEAAEKSHFQCWVRSRDQRCCRG</sequence>